<sequence length="165" mass="19226">MNNLELATQYFFYSVSGGVFPEIFRWNYTVDVDEGIAELVQVSEVEKYEESVLVNLEFYSDYVAVLIYNADKNIDKIVNRLFYSFCSYGIDTFIEVAVMPDIHNSQRIPTSLTKKEIMDIEIKELEESISFYSDESAKIEKILNLRRGVGLYEQFIINTQNKHLI</sequence>
<dbReference type="AlphaFoldDB" id="A0AAX6NDA7"/>
<comment type="caution">
    <text evidence="2">The sequence shown here is derived from an EMBL/GenBank/DDBJ whole genome shotgun (WGS) entry which is preliminary data.</text>
</comment>
<dbReference type="RefSeq" id="WP_316911130.1">
    <property type="nucleotide sequence ID" value="NZ_JAPTGD010000002.1"/>
</dbReference>
<dbReference type="Proteomes" id="UP001269400">
    <property type="component" value="Unassembled WGS sequence"/>
</dbReference>
<evidence type="ECO:0000313" key="2">
    <source>
        <dbReference type="EMBL" id="MDU9693913.1"/>
    </source>
</evidence>
<gene>
    <name evidence="2" type="ORF">O0Q50_22285</name>
</gene>
<evidence type="ECO:0000313" key="3">
    <source>
        <dbReference type="Proteomes" id="UP001269400"/>
    </source>
</evidence>
<protein>
    <submittedName>
        <fullName evidence="2">Uncharacterized protein</fullName>
    </submittedName>
</protein>
<dbReference type="EMBL" id="JAPTGD010000002">
    <property type="protein sequence ID" value="MDU9693913.1"/>
    <property type="molecule type" value="Genomic_DNA"/>
</dbReference>
<proteinExistence type="predicted"/>
<reference evidence="2" key="1">
    <citation type="journal article" date="2022" name="J Environ Chem Eng">
        <title>Biodegradation of petroleum oil using a constructed nonpathogenic and heavy metal-tolerant bacterial consortium isolated from marine sponges.</title>
        <authorList>
            <person name="Dechsakulwatana C."/>
            <person name="Rungsihiranrut A."/>
            <person name="Muangchinda C."/>
            <person name="Ningthoujam R."/>
            <person name="Klankeo P."/>
            <person name="Pinyakong O."/>
        </authorList>
    </citation>
    <scope>NUCLEOTIDE SEQUENCE</scope>
    <source>
        <strain evidence="2">TL01-2</strain>
    </source>
</reference>
<accession>A0AAX6NDA7</accession>
<reference evidence="2" key="2">
    <citation type="submission" date="2022-12" db="EMBL/GenBank/DDBJ databases">
        <authorList>
            <person name="Dechsakulwatana C."/>
            <person name="Rungsihiranrut A."/>
            <person name="Muangchinda C."/>
            <person name="Ningthoujam R."/>
            <person name="Klankeo P."/>
            <person name="Pinyakong O."/>
        </authorList>
    </citation>
    <scope>NUCLEOTIDE SEQUENCE</scope>
    <source>
        <strain evidence="2">TL01-2</strain>
    </source>
</reference>
<keyword evidence="1" id="KW-0175">Coiled coil</keyword>
<name>A0AAX6NDA7_PRIAR</name>
<feature type="coiled-coil region" evidence="1">
    <location>
        <begin position="115"/>
        <end position="142"/>
    </location>
</feature>
<organism evidence="2 3">
    <name type="scientific">Priestia aryabhattai</name>
    <name type="common">Bacillus aryabhattai</name>
    <dbReference type="NCBI Taxonomy" id="412384"/>
    <lineage>
        <taxon>Bacteria</taxon>
        <taxon>Bacillati</taxon>
        <taxon>Bacillota</taxon>
        <taxon>Bacilli</taxon>
        <taxon>Bacillales</taxon>
        <taxon>Bacillaceae</taxon>
        <taxon>Priestia</taxon>
    </lineage>
</organism>
<evidence type="ECO:0000256" key="1">
    <source>
        <dbReference type="SAM" id="Coils"/>
    </source>
</evidence>